<dbReference type="Pfam" id="PF02470">
    <property type="entry name" value="MlaD"/>
    <property type="match status" value="1"/>
</dbReference>
<organism evidence="4 5">
    <name type="scientific">Streptacidiphilus pinicola</name>
    <dbReference type="NCBI Taxonomy" id="2219663"/>
    <lineage>
        <taxon>Bacteria</taxon>
        <taxon>Bacillati</taxon>
        <taxon>Actinomycetota</taxon>
        <taxon>Actinomycetes</taxon>
        <taxon>Kitasatosporales</taxon>
        <taxon>Streptomycetaceae</taxon>
        <taxon>Streptacidiphilus</taxon>
    </lineage>
</organism>
<dbReference type="PANTHER" id="PTHR33371:SF16">
    <property type="entry name" value="MCE-FAMILY PROTEIN MCE3F"/>
    <property type="match status" value="1"/>
</dbReference>
<feature type="region of interest" description="Disordered" evidence="1">
    <location>
        <begin position="386"/>
        <end position="405"/>
    </location>
</feature>
<comment type="caution">
    <text evidence="4">The sequence shown here is derived from an EMBL/GenBank/DDBJ whole genome shotgun (WGS) entry which is preliminary data.</text>
</comment>
<dbReference type="Proteomes" id="UP000248889">
    <property type="component" value="Unassembled WGS sequence"/>
</dbReference>
<dbReference type="EMBL" id="QKYN01000022">
    <property type="protein sequence ID" value="RAG86693.1"/>
    <property type="molecule type" value="Genomic_DNA"/>
</dbReference>
<evidence type="ECO:0000313" key="5">
    <source>
        <dbReference type="Proteomes" id="UP000248889"/>
    </source>
</evidence>
<feature type="region of interest" description="Disordered" evidence="1">
    <location>
        <begin position="333"/>
        <end position="371"/>
    </location>
</feature>
<dbReference type="GO" id="GO:0005576">
    <property type="term" value="C:extracellular region"/>
    <property type="evidence" value="ECO:0007669"/>
    <property type="project" value="TreeGrafter"/>
</dbReference>
<dbReference type="AlphaFoldDB" id="A0A2X0ISY1"/>
<dbReference type="NCBIfam" id="TIGR00996">
    <property type="entry name" value="Mtu_fam_mce"/>
    <property type="match status" value="1"/>
</dbReference>
<accession>A0A2X0ISY1</accession>
<name>A0A2X0ISY1_9ACTN</name>
<evidence type="ECO:0000313" key="4">
    <source>
        <dbReference type="EMBL" id="RAG86693.1"/>
    </source>
</evidence>
<dbReference type="OrthoDB" id="4741753at2"/>
<dbReference type="InterPro" id="IPR024516">
    <property type="entry name" value="Mce_C"/>
</dbReference>
<protein>
    <submittedName>
        <fullName evidence="4">ABC transporter substrate-binding protein</fullName>
    </submittedName>
</protein>
<evidence type="ECO:0000256" key="1">
    <source>
        <dbReference type="SAM" id="MobiDB-lite"/>
    </source>
</evidence>
<dbReference type="InterPro" id="IPR003399">
    <property type="entry name" value="Mce/MlaD"/>
</dbReference>
<dbReference type="InterPro" id="IPR052336">
    <property type="entry name" value="MlaD_Phospholipid_Transporter"/>
</dbReference>
<dbReference type="InterPro" id="IPR005693">
    <property type="entry name" value="Mce"/>
</dbReference>
<feature type="compositionally biased region" description="Low complexity" evidence="1">
    <location>
        <begin position="359"/>
        <end position="371"/>
    </location>
</feature>
<dbReference type="PANTHER" id="PTHR33371">
    <property type="entry name" value="INTERMEMBRANE PHOSPHOLIPID TRANSPORT SYSTEM BINDING PROTEIN MLAD-RELATED"/>
    <property type="match status" value="1"/>
</dbReference>
<dbReference type="RefSeq" id="WP_111499648.1">
    <property type="nucleotide sequence ID" value="NZ_QKYN01000022.1"/>
</dbReference>
<gene>
    <name evidence="4" type="ORF">DN069_05300</name>
</gene>
<keyword evidence="5" id="KW-1185">Reference proteome</keyword>
<evidence type="ECO:0000259" key="2">
    <source>
        <dbReference type="Pfam" id="PF02470"/>
    </source>
</evidence>
<evidence type="ECO:0000259" key="3">
    <source>
        <dbReference type="Pfam" id="PF11887"/>
    </source>
</evidence>
<reference evidence="4 5" key="1">
    <citation type="submission" date="2018-06" db="EMBL/GenBank/DDBJ databases">
        <title>Streptacidiphilus pinicola sp. nov., isolated from pine grove soil.</title>
        <authorList>
            <person name="Roh S.G."/>
            <person name="Park S."/>
            <person name="Kim M.-K."/>
            <person name="Yun B.-R."/>
            <person name="Park J."/>
            <person name="Kim M.J."/>
            <person name="Kim Y.S."/>
            <person name="Kim S.B."/>
        </authorList>
    </citation>
    <scope>NUCLEOTIDE SEQUENCE [LARGE SCALE GENOMIC DNA]</scope>
    <source>
        <strain evidence="4 5">MMS16-CNU450</strain>
    </source>
</reference>
<sequence>MISRMVRTQLAAFAAITALGVAYVGANYVGLADPLLHPGYTVRADFADSGGIYTGAEVTYRGVPVGRVGTLQLRADGVRVDLHIDGGPPIPADTVAVVADRSAVGEQYVDLQPRSDGGPTLHDGSTIDRADTRIPLPTTQLMLSLDRLVQSVNKGDLKITVDELGKAFAGSGPDLTRLVDSGNALVGSASAALPQTTALIDQSRTVLQTQIDEGSSIKSFSHDLALLTDQLRTSDPDLRKVLENGTPAAQQLDGLLRSDQPTLAVLLDNLVTVGQIEVARLPALRQILVTYPAVVAGGFTVEPGDGTAHFGLVLNADSPPPCTQGYDTARRVPQDTSQRQANLDARCTAPRGSTTDVRGAQNAPSPGGSAAGAQYGAYTGYDPLTGAALGPDGQPVDIGSTGGEQSLFGKESWQWMLVGPMTGARS</sequence>
<feature type="domain" description="Mammalian cell entry C-terminal" evidence="3">
    <location>
        <begin position="120"/>
        <end position="288"/>
    </location>
</feature>
<dbReference type="Pfam" id="PF11887">
    <property type="entry name" value="Mce4_CUP1"/>
    <property type="match status" value="1"/>
</dbReference>
<feature type="domain" description="Mce/MlaD" evidence="2">
    <location>
        <begin position="38"/>
        <end position="113"/>
    </location>
</feature>
<proteinExistence type="predicted"/>